<name>A0A3D3RCL4_9PLAN</name>
<accession>A0A3D3RCL4</accession>
<comment type="caution">
    <text evidence="2">The sequence shown here is derived from an EMBL/GenBank/DDBJ whole genome shotgun (WGS) entry which is preliminary data.</text>
</comment>
<dbReference type="EMBL" id="DQAY01000141">
    <property type="protein sequence ID" value="HCO25848.1"/>
    <property type="molecule type" value="Genomic_DNA"/>
</dbReference>
<dbReference type="Proteomes" id="UP000263642">
    <property type="component" value="Unassembled WGS sequence"/>
</dbReference>
<organism evidence="2 3">
    <name type="scientific">Gimesia maris</name>
    <dbReference type="NCBI Taxonomy" id="122"/>
    <lineage>
        <taxon>Bacteria</taxon>
        <taxon>Pseudomonadati</taxon>
        <taxon>Planctomycetota</taxon>
        <taxon>Planctomycetia</taxon>
        <taxon>Planctomycetales</taxon>
        <taxon>Planctomycetaceae</taxon>
        <taxon>Gimesia</taxon>
    </lineage>
</organism>
<feature type="transmembrane region" description="Helical" evidence="1">
    <location>
        <begin position="74"/>
        <end position="96"/>
    </location>
</feature>
<keyword evidence="1" id="KW-0472">Membrane</keyword>
<feature type="transmembrane region" description="Helical" evidence="1">
    <location>
        <begin position="45"/>
        <end position="68"/>
    </location>
</feature>
<keyword evidence="1" id="KW-1133">Transmembrane helix</keyword>
<sequence>MQSTPDTPTRNPFKQCSILAVSLLGLYALLSVPAYTIVGARAVEGLTYAVVLCLVPGIMVFLISGFLYRDAAPVAVMGVSTLLRLMIVGIGTLIIIKLRTDFGSAEFLNFLIWLLICYFASLLVETLLIIR</sequence>
<gene>
    <name evidence="2" type="ORF">DIT97_23530</name>
</gene>
<evidence type="ECO:0000313" key="2">
    <source>
        <dbReference type="EMBL" id="HCO25848.1"/>
    </source>
</evidence>
<dbReference type="AlphaFoldDB" id="A0A3D3RCL4"/>
<feature type="transmembrane region" description="Helical" evidence="1">
    <location>
        <begin position="18"/>
        <end position="38"/>
    </location>
</feature>
<reference evidence="2 3" key="1">
    <citation type="journal article" date="2018" name="Nat. Biotechnol.">
        <title>A standardized bacterial taxonomy based on genome phylogeny substantially revises the tree of life.</title>
        <authorList>
            <person name="Parks D.H."/>
            <person name="Chuvochina M."/>
            <person name="Waite D.W."/>
            <person name="Rinke C."/>
            <person name="Skarshewski A."/>
            <person name="Chaumeil P.A."/>
            <person name="Hugenholtz P."/>
        </authorList>
    </citation>
    <scope>NUCLEOTIDE SEQUENCE [LARGE SCALE GENOMIC DNA]</scope>
    <source>
        <strain evidence="2">UBA9375</strain>
    </source>
</reference>
<keyword evidence="1" id="KW-0812">Transmembrane</keyword>
<evidence type="ECO:0000256" key="1">
    <source>
        <dbReference type="SAM" id="Phobius"/>
    </source>
</evidence>
<feature type="transmembrane region" description="Helical" evidence="1">
    <location>
        <begin position="108"/>
        <end position="130"/>
    </location>
</feature>
<proteinExistence type="predicted"/>
<protein>
    <submittedName>
        <fullName evidence="2">Uncharacterized protein</fullName>
    </submittedName>
</protein>
<evidence type="ECO:0000313" key="3">
    <source>
        <dbReference type="Proteomes" id="UP000263642"/>
    </source>
</evidence>